<evidence type="ECO:0000256" key="1">
    <source>
        <dbReference type="ARBA" id="ARBA00022729"/>
    </source>
</evidence>
<dbReference type="InterPro" id="IPR024370">
    <property type="entry name" value="PBP_domain"/>
</dbReference>
<sequence length="346" mass="35861">MKKFSFAVLPMAALLSACGGGGGNAGAASQLKIVGSSTVYPFTTAIAEAFQKANPGSSAIVESTGTGAGIKLFCDGVGQNFPDMVNASRAMKRSEYDSCAKAGARQVIEVPIGIDGLTMIEANAAAPLKLTVADIYKALAANPFGQGPNKAQTWKDVNPALPAVKIRVLGPPPTSGTRDSLADLILTKGCESNPAMVALKKSDEAKHKDVCTKIREDGAYVEAGENDNLLVQKVAADPGTVGVLGYSFLEQNADKVRPVELGGVLPTEQTIQNLSYPGARKLYVYVKGEHAAAKPGIKQFIAEYAKNWSTGGLLEKRGLVPFGGGEAQAAAAQATALKPVDPATLK</sequence>
<dbReference type="PROSITE" id="PS51257">
    <property type="entry name" value="PROKAR_LIPOPROTEIN"/>
    <property type="match status" value="1"/>
</dbReference>
<dbReference type="InterPro" id="IPR050811">
    <property type="entry name" value="Phosphate_ABC_transporter"/>
</dbReference>
<evidence type="ECO:0000256" key="2">
    <source>
        <dbReference type="SAM" id="SignalP"/>
    </source>
</evidence>
<evidence type="ECO:0000313" key="5">
    <source>
        <dbReference type="Proteomes" id="UP001526246"/>
    </source>
</evidence>
<comment type="caution">
    <text evidence="4">The sequence shown here is derived from an EMBL/GenBank/DDBJ whole genome shotgun (WGS) entry which is preliminary data.</text>
</comment>
<reference evidence="4 5" key="1">
    <citation type="submission" date="2022-10" db="EMBL/GenBank/DDBJ databases">
        <title>Sphingomonas sp.</title>
        <authorList>
            <person name="Jin C."/>
        </authorList>
    </citation>
    <scope>NUCLEOTIDE SEQUENCE [LARGE SCALE GENOMIC DNA]</scope>
    <source>
        <strain evidence="4 5">BN140010</strain>
    </source>
</reference>
<dbReference type="Pfam" id="PF12849">
    <property type="entry name" value="PBP_like_2"/>
    <property type="match status" value="1"/>
</dbReference>
<proteinExistence type="predicted"/>
<evidence type="ECO:0000313" key="4">
    <source>
        <dbReference type="EMBL" id="MCW3796439.1"/>
    </source>
</evidence>
<dbReference type="EMBL" id="JAPDOB010000001">
    <property type="protein sequence ID" value="MCW3796439.1"/>
    <property type="molecule type" value="Genomic_DNA"/>
</dbReference>
<feature type="domain" description="PBP" evidence="3">
    <location>
        <begin position="25"/>
        <end position="304"/>
    </location>
</feature>
<keyword evidence="1 2" id="KW-0732">Signal</keyword>
<feature type="chain" id="PRO_5046271106" evidence="2">
    <location>
        <begin position="28"/>
        <end position="346"/>
    </location>
</feature>
<keyword evidence="5" id="KW-1185">Reference proteome</keyword>
<dbReference type="Proteomes" id="UP001526246">
    <property type="component" value="Unassembled WGS sequence"/>
</dbReference>
<dbReference type="PANTHER" id="PTHR30570:SF1">
    <property type="entry name" value="PHOSPHATE-BINDING PROTEIN PSTS"/>
    <property type="match status" value="1"/>
</dbReference>
<name>A0ABT3JBM1_9SPHN</name>
<dbReference type="PANTHER" id="PTHR30570">
    <property type="entry name" value="PERIPLASMIC PHOSPHATE BINDING COMPONENT OF PHOSPHATE ABC TRANSPORTER"/>
    <property type="match status" value="1"/>
</dbReference>
<gene>
    <name evidence="4" type="ORF">OMW55_01260</name>
</gene>
<protein>
    <submittedName>
        <fullName evidence="4">Substrate-binding domain-containing protein</fullName>
    </submittedName>
</protein>
<dbReference type="SUPFAM" id="SSF53850">
    <property type="entry name" value="Periplasmic binding protein-like II"/>
    <property type="match status" value="1"/>
</dbReference>
<dbReference type="RefSeq" id="WP_264880208.1">
    <property type="nucleotide sequence ID" value="NZ_JAPDOB010000001.1"/>
</dbReference>
<accession>A0ABT3JBM1</accession>
<organism evidence="4 5">
    <name type="scientific">Sphingomonas arvum</name>
    <dbReference type="NCBI Taxonomy" id="2992113"/>
    <lineage>
        <taxon>Bacteria</taxon>
        <taxon>Pseudomonadati</taxon>
        <taxon>Pseudomonadota</taxon>
        <taxon>Alphaproteobacteria</taxon>
        <taxon>Sphingomonadales</taxon>
        <taxon>Sphingomonadaceae</taxon>
        <taxon>Sphingomonas</taxon>
    </lineage>
</organism>
<dbReference type="Gene3D" id="3.40.190.10">
    <property type="entry name" value="Periplasmic binding protein-like II"/>
    <property type="match status" value="2"/>
</dbReference>
<evidence type="ECO:0000259" key="3">
    <source>
        <dbReference type="Pfam" id="PF12849"/>
    </source>
</evidence>
<feature type="signal peptide" evidence="2">
    <location>
        <begin position="1"/>
        <end position="27"/>
    </location>
</feature>